<gene>
    <name evidence="2" type="ORF">GJ744_001004</name>
</gene>
<dbReference type="EMBL" id="JAACFV010000111">
    <property type="protein sequence ID" value="KAF7505383.1"/>
    <property type="molecule type" value="Genomic_DNA"/>
</dbReference>
<evidence type="ECO:0000313" key="2">
    <source>
        <dbReference type="EMBL" id="KAF7505383.1"/>
    </source>
</evidence>
<proteinExistence type="predicted"/>
<dbReference type="InterPro" id="IPR036047">
    <property type="entry name" value="F-box-like_dom_sf"/>
</dbReference>
<dbReference type="SUPFAM" id="SSF81383">
    <property type="entry name" value="F-box domain"/>
    <property type="match status" value="1"/>
</dbReference>
<dbReference type="Pfam" id="PF00646">
    <property type="entry name" value="F-box"/>
    <property type="match status" value="1"/>
</dbReference>
<protein>
    <recommendedName>
        <fullName evidence="1">F-box domain-containing protein</fullName>
    </recommendedName>
</protein>
<organism evidence="2 3">
    <name type="scientific">Endocarpon pusillum</name>
    <dbReference type="NCBI Taxonomy" id="364733"/>
    <lineage>
        <taxon>Eukaryota</taxon>
        <taxon>Fungi</taxon>
        <taxon>Dikarya</taxon>
        <taxon>Ascomycota</taxon>
        <taxon>Pezizomycotina</taxon>
        <taxon>Eurotiomycetes</taxon>
        <taxon>Chaetothyriomycetidae</taxon>
        <taxon>Verrucariales</taxon>
        <taxon>Verrucariaceae</taxon>
        <taxon>Endocarpon</taxon>
    </lineage>
</organism>
<dbReference type="InterPro" id="IPR001810">
    <property type="entry name" value="F-box_dom"/>
</dbReference>
<dbReference type="PROSITE" id="PS50181">
    <property type="entry name" value="FBOX"/>
    <property type="match status" value="1"/>
</dbReference>
<evidence type="ECO:0000313" key="3">
    <source>
        <dbReference type="Proteomes" id="UP000606974"/>
    </source>
</evidence>
<dbReference type="AlphaFoldDB" id="A0A8H7AA71"/>
<sequence>MATFSHGWNIPPPHPESLVQLHSPVVNLKILNRTRRAPPDYDASPLMCLPPELHRMLFDYLDDYDRVCLLLTCKYFARSTINEDKHYIPIGPKLLRINQGFSNRIPKRLSLCVKCGVMRPKDTSYWEPHRCGWDWRKLIPTKDHRSFADKVHAWACGWSTKCPRCFGTFLAQGNLHIGELPCYGNTVRKPVAAPGNP</sequence>
<reference evidence="2" key="1">
    <citation type="submission" date="2020-02" db="EMBL/GenBank/DDBJ databases">
        <authorList>
            <person name="Palmer J.M."/>
        </authorList>
    </citation>
    <scope>NUCLEOTIDE SEQUENCE</scope>
    <source>
        <strain evidence="2">EPUS1.4</strain>
        <tissue evidence="2">Thallus</tissue>
    </source>
</reference>
<name>A0A8H7AA71_9EURO</name>
<accession>A0A8H7AA71</accession>
<dbReference type="Proteomes" id="UP000606974">
    <property type="component" value="Unassembled WGS sequence"/>
</dbReference>
<keyword evidence="3" id="KW-1185">Reference proteome</keyword>
<dbReference type="CDD" id="cd09917">
    <property type="entry name" value="F-box_SF"/>
    <property type="match status" value="1"/>
</dbReference>
<comment type="caution">
    <text evidence="2">The sequence shown here is derived from an EMBL/GenBank/DDBJ whole genome shotgun (WGS) entry which is preliminary data.</text>
</comment>
<feature type="domain" description="F-box" evidence="1">
    <location>
        <begin position="43"/>
        <end position="90"/>
    </location>
</feature>
<evidence type="ECO:0000259" key="1">
    <source>
        <dbReference type="PROSITE" id="PS50181"/>
    </source>
</evidence>